<gene>
    <name evidence="10" type="ORF">PGTUg99_022244</name>
</gene>
<keyword evidence="4 7" id="KW-0067">ATP-binding</keyword>
<comment type="similarity">
    <text evidence="1 7">Belongs to the GatB/GatE family. GatB subfamily.</text>
</comment>
<dbReference type="GO" id="GO:0005739">
    <property type="term" value="C:mitochondrion"/>
    <property type="evidence" value="ECO:0007669"/>
    <property type="project" value="UniProtKB-SubCell"/>
</dbReference>
<sequence>MLKNSLGRIPSKRRLIDARVTRPDGAARLICRRNSHISEEGDINSGRYHRLATANSSSNQQPPIRSNSHQISSTSSDPPLPAIGLELHVQLASDSKLFSSANPPTADQDSNTNLALFDAATPGTQPVLSSDCLRLALIASLALECKINRKTSFDRKHYFYPDLPAGYQITQHYSPIASDGKVLITPEDGADRSFEVRITQLQLEQDTGKSTIDPLYPGQTLIDLNRSGVALIEIVTGPDLRTAKEASIFVRKLQSILRFAGVTKGNMEQGSLRCDLNVSISQSENSTIQGSRCEVKNISNLLFVGDGSADFEISRQRALVAEGQRVEMETRGFDVARRQTFRLRDKESQTDYRYLPDPDLPPIIFPPAILERLRNMVPELPHPMARRLQESYGLSRTIAEVLMMIGSERIDHLADVGCGVRYFEAAMDASSVEVEGKTMANWIVHELLGLLAKFELRFVDCPVCPKEFGELVGRVSNGTLLRPIAREILSEAIKTPTISLKERLEKNQMKSQNNKEEGRDLESPVIKTLVQEIVSEMPKEVELIRNGRPQIIAKLVGEGMRRSQKSVDPRLLRTAFEEELLPHSSAQSS</sequence>
<dbReference type="InterPro" id="IPR018027">
    <property type="entry name" value="Asn/Gln_amidotransferase"/>
</dbReference>
<keyword evidence="3 7" id="KW-0547">Nucleotide-binding</keyword>
<evidence type="ECO:0000256" key="2">
    <source>
        <dbReference type="ARBA" id="ARBA00022598"/>
    </source>
</evidence>
<dbReference type="AlphaFoldDB" id="A0A5B0RC93"/>
<feature type="compositionally biased region" description="Polar residues" evidence="8">
    <location>
        <begin position="54"/>
        <end position="77"/>
    </location>
</feature>
<name>A0A5B0RC93_PUCGR</name>
<dbReference type="Proteomes" id="UP000325313">
    <property type="component" value="Unassembled WGS sequence"/>
</dbReference>
<dbReference type="EMBL" id="VDEP01000210">
    <property type="protein sequence ID" value="KAA1123297.1"/>
    <property type="molecule type" value="Genomic_DNA"/>
</dbReference>
<dbReference type="InterPro" id="IPR004413">
    <property type="entry name" value="GatB"/>
</dbReference>
<proteinExistence type="inferred from homology"/>
<dbReference type="Pfam" id="PF02934">
    <property type="entry name" value="GatB_N"/>
    <property type="match status" value="1"/>
</dbReference>
<evidence type="ECO:0000256" key="6">
    <source>
        <dbReference type="ARBA" id="ARBA00047913"/>
    </source>
</evidence>
<evidence type="ECO:0000313" key="11">
    <source>
        <dbReference type="Proteomes" id="UP000325313"/>
    </source>
</evidence>
<dbReference type="Gene3D" id="1.10.10.410">
    <property type="match status" value="1"/>
</dbReference>
<dbReference type="NCBIfam" id="TIGR00133">
    <property type="entry name" value="gatB"/>
    <property type="match status" value="1"/>
</dbReference>
<dbReference type="GO" id="GO:0050567">
    <property type="term" value="F:glutaminyl-tRNA synthase (glutamine-hydrolyzing) activity"/>
    <property type="evidence" value="ECO:0007669"/>
    <property type="project" value="UniProtKB-UniRule"/>
</dbReference>
<dbReference type="InterPro" id="IPR017958">
    <property type="entry name" value="Gln-tRNA_amidoTrfase_suB_CS"/>
</dbReference>
<dbReference type="GO" id="GO:0030956">
    <property type="term" value="C:glutamyl-tRNA(Gln) amidotransferase complex"/>
    <property type="evidence" value="ECO:0007669"/>
    <property type="project" value="UniProtKB-UniRule"/>
</dbReference>
<evidence type="ECO:0000256" key="5">
    <source>
        <dbReference type="ARBA" id="ARBA00022917"/>
    </source>
</evidence>
<dbReference type="HAMAP" id="MF_00121">
    <property type="entry name" value="GatB"/>
    <property type="match status" value="1"/>
</dbReference>
<comment type="caution">
    <text evidence="10">The sequence shown here is derived from an EMBL/GenBank/DDBJ whole genome shotgun (WGS) entry which is preliminary data.</text>
</comment>
<dbReference type="InterPro" id="IPR017959">
    <property type="entry name" value="Asn/Gln-tRNA_amidoTrfase_suB/E"/>
</dbReference>
<keyword evidence="7" id="KW-0496">Mitochondrion</keyword>
<dbReference type="InterPro" id="IPR023168">
    <property type="entry name" value="GatB_Yqey_C_2"/>
</dbReference>
<dbReference type="Pfam" id="PF02637">
    <property type="entry name" value="GatB_Yqey"/>
    <property type="match status" value="1"/>
</dbReference>
<dbReference type="SUPFAM" id="SSF89095">
    <property type="entry name" value="GatB/YqeY motif"/>
    <property type="match status" value="1"/>
</dbReference>
<protein>
    <recommendedName>
        <fullName evidence="7">Glutamyl-tRNA(Gln) amidotransferase subunit B, mitochondrial</fullName>
        <shortName evidence="7">Glu-AdT subunit B</shortName>
        <ecNumber evidence="7">6.3.5.-</ecNumber>
    </recommendedName>
</protein>
<dbReference type="EC" id="6.3.5.-" evidence="7"/>
<evidence type="ECO:0000256" key="3">
    <source>
        <dbReference type="ARBA" id="ARBA00022741"/>
    </source>
</evidence>
<accession>A0A5B0RC93</accession>
<comment type="catalytic activity">
    <reaction evidence="6 7">
        <text>L-glutamyl-tRNA(Gln) + L-glutamine + ATP + H2O = L-glutaminyl-tRNA(Gln) + L-glutamate + ADP + phosphate + H(+)</text>
        <dbReference type="Rhea" id="RHEA:17521"/>
        <dbReference type="Rhea" id="RHEA-COMP:9681"/>
        <dbReference type="Rhea" id="RHEA-COMP:9684"/>
        <dbReference type="ChEBI" id="CHEBI:15377"/>
        <dbReference type="ChEBI" id="CHEBI:15378"/>
        <dbReference type="ChEBI" id="CHEBI:29985"/>
        <dbReference type="ChEBI" id="CHEBI:30616"/>
        <dbReference type="ChEBI" id="CHEBI:43474"/>
        <dbReference type="ChEBI" id="CHEBI:58359"/>
        <dbReference type="ChEBI" id="CHEBI:78520"/>
        <dbReference type="ChEBI" id="CHEBI:78521"/>
        <dbReference type="ChEBI" id="CHEBI:456216"/>
    </reaction>
</comment>
<dbReference type="GO" id="GO:0032543">
    <property type="term" value="P:mitochondrial translation"/>
    <property type="evidence" value="ECO:0007669"/>
    <property type="project" value="UniProtKB-UniRule"/>
</dbReference>
<evidence type="ECO:0000256" key="8">
    <source>
        <dbReference type="SAM" id="MobiDB-lite"/>
    </source>
</evidence>
<evidence type="ECO:0000256" key="7">
    <source>
        <dbReference type="HAMAP-Rule" id="MF_03147"/>
    </source>
</evidence>
<dbReference type="GO" id="GO:0070681">
    <property type="term" value="P:glutaminyl-tRNAGln biosynthesis via transamidation"/>
    <property type="evidence" value="ECO:0007669"/>
    <property type="project" value="UniProtKB-UniRule"/>
</dbReference>
<dbReference type="NCBIfam" id="NF004012">
    <property type="entry name" value="PRK05477.1-2"/>
    <property type="match status" value="1"/>
</dbReference>
<reference evidence="10 11" key="1">
    <citation type="submission" date="2019-05" db="EMBL/GenBank/DDBJ databases">
        <title>Emergence of the Ug99 lineage of the wheat stem rust pathogen through somatic hybridization.</title>
        <authorList>
            <person name="Li F."/>
            <person name="Upadhyaya N.M."/>
            <person name="Sperschneider J."/>
            <person name="Matny O."/>
            <person name="Nguyen-Phuc H."/>
            <person name="Mago R."/>
            <person name="Raley C."/>
            <person name="Miller M.E."/>
            <person name="Silverstein K.A.T."/>
            <person name="Henningsen E."/>
            <person name="Hirsch C.D."/>
            <person name="Visser B."/>
            <person name="Pretorius Z.A."/>
            <person name="Steffenson B.J."/>
            <person name="Schwessinger B."/>
            <person name="Dodds P.N."/>
            <person name="Figueroa M."/>
        </authorList>
    </citation>
    <scope>NUCLEOTIDE SEQUENCE [LARGE SCALE GENOMIC DNA]</scope>
    <source>
        <strain evidence="10 11">Ug99</strain>
    </source>
</reference>
<evidence type="ECO:0000313" key="10">
    <source>
        <dbReference type="EMBL" id="KAA1123297.1"/>
    </source>
</evidence>
<dbReference type="PANTHER" id="PTHR11659:SF0">
    <property type="entry name" value="GLUTAMYL-TRNA(GLN) AMIDOTRANSFERASE SUBUNIT B, MITOCHONDRIAL"/>
    <property type="match status" value="1"/>
</dbReference>
<dbReference type="PROSITE" id="PS01234">
    <property type="entry name" value="GATB"/>
    <property type="match status" value="1"/>
</dbReference>
<dbReference type="InterPro" id="IPR014746">
    <property type="entry name" value="Gln_synth/guanido_kin_cat_dom"/>
</dbReference>
<dbReference type="GO" id="GO:0005524">
    <property type="term" value="F:ATP binding"/>
    <property type="evidence" value="ECO:0007669"/>
    <property type="project" value="UniProtKB-KW"/>
</dbReference>
<organism evidence="10 11">
    <name type="scientific">Puccinia graminis f. sp. tritici</name>
    <dbReference type="NCBI Taxonomy" id="56615"/>
    <lineage>
        <taxon>Eukaryota</taxon>
        <taxon>Fungi</taxon>
        <taxon>Dikarya</taxon>
        <taxon>Basidiomycota</taxon>
        <taxon>Pucciniomycotina</taxon>
        <taxon>Pucciniomycetes</taxon>
        <taxon>Pucciniales</taxon>
        <taxon>Pucciniaceae</taxon>
        <taxon>Puccinia</taxon>
    </lineage>
</organism>
<dbReference type="InterPro" id="IPR006075">
    <property type="entry name" value="Asn/Gln-tRNA_Trfase_suB/E_cat"/>
</dbReference>
<evidence type="ECO:0000259" key="9">
    <source>
        <dbReference type="SMART" id="SM00845"/>
    </source>
</evidence>
<comment type="subcellular location">
    <subcellularLocation>
        <location evidence="7">Mitochondrion</location>
    </subcellularLocation>
</comment>
<dbReference type="PANTHER" id="PTHR11659">
    <property type="entry name" value="GLUTAMYL-TRNA GLN AMIDOTRANSFERASE SUBUNIT B MITOCHONDRIAL AND PROKARYOTIC PET112-RELATED"/>
    <property type="match status" value="1"/>
</dbReference>
<comment type="function">
    <text evidence="7">Allows the formation of correctly charged Gln-tRNA(Gln) through the transamidation of misacylated Glu-tRNA(Gln) in the mitochondria. The reaction takes place in the presence of glutamine and ATP through an activated gamma-phospho-Glu-tRNA(Gln).</text>
</comment>
<dbReference type="InterPro" id="IPR003789">
    <property type="entry name" value="Asn/Gln_tRNA_amidoTrase-B-like"/>
</dbReference>
<feature type="region of interest" description="Disordered" evidence="8">
    <location>
        <begin position="54"/>
        <end position="79"/>
    </location>
</feature>
<evidence type="ECO:0000256" key="4">
    <source>
        <dbReference type="ARBA" id="ARBA00022840"/>
    </source>
</evidence>
<keyword evidence="2 7" id="KW-0436">Ligase</keyword>
<dbReference type="SUPFAM" id="SSF55931">
    <property type="entry name" value="Glutamine synthetase/guanido kinase"/>
    <property type="match status" value="1"/>
</dbReference>
<feature type="domain" description="Asn/Gln amidotransferase" evidence="9">
    <location>
        <begin position="421"/>
        <end position="580"/>
    </location>
</feature>
<dbReference type="SMART" id="SM00845">
    <property type="entry name" value="GatB_Yqey"/>
    <property type="match status" value="1"/>
</dbReference>
<keyword evidence="5 7" id="KW-0648">Protein biosynthesis</keyword>
<evidence type="ECO:0000256" key="1">
    <source>
        <dbReference type="ARBA" id="ARBA00005306"/>
    </source>
</evidence>
<comment type="subunit">
    <text evidence="7">Subunit of the heterotrimeric GatCAB amidotransferase (AdT) complex, composed of A, B and C subunits.</text>
</comment>